<feature type="compositionally biased region" description="Pro residues" evidence="1">
    <location>
        <begin position="385"/>
        <end position="397"/>
    </location>
</feature>
<feature type="compositionally biased region" description="Pro residues" evidence="1">
    <location>
        <begin position="85"/>
        <end position="95"/>
    </location>
</feature>
<name>A0A5D3AST3_9TREE</name>
<feature type="region of interest" description="Disordered" evidence="1">
    <location>
        <begin position="373"/>
        <end position="402"/>
    </location>
</feature>
<feature type="compositionally biased region" description="Acidic residues" evidence="1">
    <location>
        <begin position="237"/>
        <end position="249"/>
    </location>
</feature>
<dbReference type="AlphaFoldDB" id="A0A5D3AST3"/>
<feature type="region of interest" description="Disordered" evidence="1">
    <location>
        <begin position="172"/>
        <end position="313"/>
    </location>
</feature>
<feature type="region of interest" description="Disordered" evidence="1">
    <location>
        <begin position="1"/>
        <end position="146"/>
    </location>
</feature>
<keyword evidence="3" id="KW-1185">Reference proteome</keyword>
<accession>A0A5D3AST3</accession>
<feature type="compositionally biased region" description="Low complexity" evidence="1">
    <location>
        <begin position="59"/>
        <end position="69"/>
    </location>
</feature>
<evidence type="ECO:0000256" key="1">
    <source>
        <dbReference type="SAM" id="MobiDB-lite"/>
    </source>
</evidence>
<feature type="compositionally biased region" description="Acidic residues" evidence="1">
    <location>
        <begin position="285"/>
        <end position="295"/>
    </location>
</feature>
<evidence type="ECO:0000313" key="3">
    <source>
        <dbReference type="Proteomes" id="UP000322245"/>
    </source>
</evidence>
<feature type="region of interest" description="Disordered" evidence="1">
    <location>
        <begin position="470"/>
        <end position="509"/>
    </location>
</feature>
<reference evidence="2 3" key="1">
    <citation type="submission" date="2017-05" db="EMBL/GenBank/DDBJ databases">
        <title>The Genome Sequence of Tsuchiyaea wingfieldii DSM 27421.</title>
        <authorList>
            <person name="Cuomo C."/>
            <person name="Passer A."/>
            <person name="Billmyre B."/>
            <person name="Heitman J."/>
        </authorList>
    </citation>
    <scope>NUCLEOTIDE SEQUENCE [LARGE SCALE GENOMIC DNA]</scope>
    <source>
        <strain evidence="2 3">DSM 27421</strain>
    </source>
</reference>
<feature type="compositionally biased region" description="Low complexity" evidence="1">
    <location>
        <begin position="121"/>
        <end position="146"/>
    </location>
</feature>
<feature type="compositionally biased region" description="Polar residues" evidence="1">
    <location>
        <begin position="100"/>
        <end position="113"/>
    </location>
</feature>
<evidence type="ECO:0000313" key="2">
    <source>
        <dbReference type="EMBL" id="TYJ53882.1"/>
    </source>
</evidence>
<dbReference type="EMBL" id="NIDF01000075">
    <property type="protein sequence ID" value="TYJ53882.1"/>
    <property type="molecule type" value="Genomic_DNA"/>
</dbReference>
<feature type="compositionally biased region" description="Basic residues" evidence="1">
    <location>
        <begin position="481"/>
        <end position="500"/>
    </location>
</feature>
<feature type="compositionally biased region" description="Polar residues" evidence="1">
    <location>
        <begin position="36"/>
        <end position="46"/>
    </location>
</feature>
<protein>
    <submittedName>
        <fullName evidence="2">Uncharacterized protein</fullName>
    </submittedName>
</protein>
<organism evidence="2 3">
    <name type="scientific">Cryptococcus floricola</name>
    <dbReference type="NCBI Taxonomy" id="2591691"/>
    <lineage>
        <taxon>Eukaryota</taxon>
        <taxon>Fungi</taxon>
        <taxon>Dikarya</taxon>
        <taxon>Basidiomycota</taxon>
        <taxon>Agaricomycotina</taxon>
        <taxon>Tremellomycetes</taxon>
        <taxon>Tremellales</taxon>
        <taxon>Cryptococcaceae</taxon>
        <taxon>Cryptococcus</taxon>
    </lineage>
</organism>
<feature type="compositionally biased region" description="Acidic residues" evidence="1">
    <location>
        <begin position="197"/>
        <end position="215"/>
    </location>
</feature>
<sequence>MSQQGTTPPSYPPKARASSGDGDGAKRDATLIERISGNNSRDQTYIKSKDDIPFPAPSPSASAFTNPWRRPSPSPSSPSRNRNLPPNPAPNPAPRDSPSLSSWRSFLNIYDNNTSPPLTPVPTSSPVIFPTSSSSPSSYPASAAGAGAHGYEVLSIPALGRRLTEAEEEGHLECLGAQRGCWKTPSMRAKEDKEEEVKDGEDGEDGDDTPVEEKDDPFSSVPLERGALGSLGVSGEGYEDDGHEDEEAGSESGSGSASESEEAESEAVYEKEEDDDKDKSKKEEEEGEDDDDAEELINFAPRRPPLTPKVSSFNHTNRYRYFGHINCPAFPRPPPASPRKQRPVPERAFSVPAMLGAGAGGYGARVPSKLSGSVVAGAGGDPNPDHPQPFPQPTPHPPPRRANTFSIAPCFNGLKQGHGARTLIIQNKADDETGLAFGMLKVVEQRRGGWAPVKQPERWVLRGELRRTESRVPTLGSLKKGSGHGHGHGHGGHHHHHHEHGNKLVQGQS</sequence>
<feature type="compositionally biased region" description="Acidic residues" evidence="1">
    <location>
        <begin position="259"/>
        <end position="276"/>
    </location>
</feature>
<comment type="caution">
    <text evidence="2">The sequence shown here is derived from an EMBL/GenBank/DDBJ whole genome shotgun (WGS) entry which is preliminary data.</text>
</comment>
<dbReference type="Proteomes" id="UP000322245">
    <property type="component" value="Unassembled WGS sequence"/>
</dbReference>
<gene>
    <name evidence="2" type="ORF">B9479_005504</name>
</gene>
<proteinExistence type="predicted"/>